<name>A0A151CJ29_9BACT</name>
<dbReference type="AlphaFoldDB" id="A0A151CJ29"/>
<dbReference type="STRING" id="1630136.AS592_10585"/>
<sequence length="179" mass="20123">MVKKGELIRLKKGVYAFGEEYRSAPIDMISAANILYAPSYVSFEYALSYYGLIPERVYEVTSATMRMKKEFDTPVGRFTYKSIPLKAYAIGIDWIYDDINGGKLIATAEKALCDKIRSDRGIGRLSQSKLETYLAYDLRIDMDLLYALDAGLISAIAAAYRSSNLQNLAKLINKRKQSA</sequence>
<protein>
    <recommendedName>
        <fullName evidence="3">AbiEi antitoxin C-terminal domain-containing protein</fullName>
    </recommendedName>
</protein>
<dbReference type="EMBL" id="LNKT01000001">
    <property type="protein sequence ID" value="KYJ87542.1"/>
    <property type="molecule type" value="Genomic_DNA"/>
</dbReference>
<evidence type="ECO:0000313" key="1">
    <source>
        <dbReference type="EMBL" id="KYJ87542.1"/>
    </source>
</evidence>
<accession>A0A151CJ29</accession>
<dbReference type="Proteomes" id="UP000075359">
    <property type="component" value="Unassembled WGS sequence"/>
</dbReference>
<proteinExistence type="predicted"/>
<evidence type="ECO:0000313" key="2">
    <source>
        <dbReference type="Proteomes" id="UP000075359"/>
    </source>
</evidence>
<keyword evidence="2" id="KW-1185">Reference proteome</keyword>
<evidence type="ECO:0008006" key="3">
    <source>
        <dbReference type="Google" id="ProtNLM"/>
    </source>
</evidence>
<gene>
    <name evidence="1" type="ORF">AS592_10585</name>
</gene>
<comment type="caution">
    <text evidence="1">The sequence shown here is derived from an EMBL/GenBank/DDBJ whole genome shotgun (WGS) entry which is preliminary data.</text>
</comment>
<reference evidence="1 2" key="1">
    <citation type="submission" date="2015-11" db="EMBL/GenBank/DDBJ databases">
        <title>Draft genome of Sulfurovum riftiae 1812E, a member of the Epsilonproteobacteria isolated from the tube of the deep-sea hydrothermal vent tubewom Riftia pachyptila.</title>
        <authorList>
            <person name="Vetriani C."/>
            <person name="Giovannelli D."/>
        </authorList>
    </citation>
    <scope>NUCLEOTIDE SEQUENCE [LARGE SCALE GENOMIC DNA]</scope>
    <source>
        <strain evidence="1 2">1812E</strain>
    </source>
</reference>
<organism evidence="1 2">
    <name type="scientific">Sulfurovum riftiae</name>
    <dbReference type="NCBI Taxonomy" id="1630136"/>
    <lineage>
        <taxon>Bacteria</taxon>
        <taxon>Pseudomonadati</taxon>
        <taxon>Campylobacterota</taxon>
        <taxon>Epsilonproteobacteria</taxon>
        <taxon>Campylobacterales</taxon>
        <taxon>Sulfurovaceae</taxon>
        <taxon>Sulfurovum</taxon>
    </lineage>
</organism>